<dbReference type="InterPro" id="IPR034681">
    <property type="entry name" value="MenF"/>
</dbReference>
<feature type="binding site" evidence="4">
    <location>
        <position position="463"/>
    </location>
    <ligand>
        <name>Mg(2+)</name>
        <dbReference type="ChEBI" id="CHEBI:18420"/>
    </ligand>
</feature>
<dbReference type="Proteomes" id="UP001516662">
    <property type="component" value="Unassembled WGS sequence"/>
</dbReference>
<comment type="similarity">
    <text evidence="2 4">Belongs to the isochorismate synthase family.</text>
</comment>
<dbReference type="EC" id="5.4.4.2" evidence="4"/>
<evidence type="ECO:0000256" key="4">
    <source>
        <dbReference type="HAMAP-Rule" id="MF_01935"/>
    </source>
</evidence>
<protein>
    <recommendedName>
        <fullName evidence="4">Isochorismate synthase MenF</fullName>
        <ecNumber evidence="4">5.4.4.2</ecNumber>
    </recommendedName>
    <alternativeName>
        <fullName evidence="4">Isochorismate mutase</fullName>
    </alternativeName>
</protein>
<comment type="cofactor">
    <cofactor evidence="4">
        <name>Mg(2+)</name>
        <dbReference type="ChEBI" id="CHEBI:18420"/>
    </cofactor>
</comment>
<feature type="active site" description="Proton donor" evidence="4">
    <location>
        <position position="284"/>
    </location>
</feature>
<dbReference type="InterPro" id="IPR015890">
    <property type="entry name" value="Chorismate_C"/>
</dbReference>
<keyword evidence="4" id="KW-0474">Menaquinone biosynthesis</keyword>
<evidence type="ECO:0000256" key="1">
    <source>
        <dbReference type="ARBA" id="ARBA00000799"/>
    </source>
</evidence>
<keyword evidence="4" id="KW-0479">Metal-binding</keyword>
<comment type="catalytic activity">
    <reaction evidence="1 4">
        <text>chorismate = isochorismate</text>
        <dbReference type="Rhea" id="RHEA:18985"/>
        <dbReference type="ChEBI" id="CHEBI:29748"/>
        <dbReference type="ChEBI" id="CHEBI:29780"/>
        <dbReference type="EC" id="5.4.4.2"/>
    </reaction>
</comment>
<gene>
    <name evidence="4" type="primary">menF</name>
    <name evidence="6" type="ORF">IMZ08_10100</name>
</gene>
<dbReference type="InterPro" id="IPR005801">
    <property type="entry name" value="ADC_synthase"/>
</dbReference>
<feature type="binding site" evidence="4">
    <location>
        <position position="328"/>
    </location>
    <ligand>
        <name>Mg(2+)</name>
        <dbReference type="ChEBI" id="CHEBI:18420"/>
    </ligand>
</feature>
<dbReference type="InterPro" id="IPR004561">
    <property type="entry name" value="IsoChor_synthase"/>
</dbReference>
<evidence type="ECO:0000256" key="2">
    <source>
        <dbReference type="ARBA" id="ARBA00005297"/>
    </source>
</evidence>
<dbReference type="Gene3D" id="3.60.120.10">
    <property type="entry name" value="Anthranilate synthase"/>
    <property type="match status" value="1"/>
</dbReference>
<dbReference type="SUPFAM" id="SSF56322">
    <property type="entry name" value="ADC synthase"/>
    <property type="match status" value="1"/>
</dbReference>
<dbReference type="GO" id="GO:0008909">
    <property type="term" value="F:isochorismate synthase activity"/>
    <property type="evidence" value="ECO:0007669"/>
    <property type="project" value="UniProtKB-EC"/>
</dbReference>
<evidence type="ECO:0000313" key="7">
    <source>
        <dbReference type="Proteomes" id="UP001516662"/>
    </source>
</evidence>
<name>A0ABR9QIX0_9BACI</name>
<comment type="caution">
    <text evidence="6">The sequence shown here is derived from an EMBL/GenBank/DDBJ whole genome shotgun (WGS) entry which is preliminary data.</text>
</comment>
<evidence type="ECO:0000259" key="5">
    <source>
        <dbReference type="Pfam" id="PF00425"/>
    </source>
</evidence>
<evidence type="ECO:0000313" key="6">
    <source>
        <dbReference type="EMBL" id="MBE4908409.1"/>
    </source>
</evidence>
<proteinExistence type="inferred from homology"/>
<sequence length="478" mass="54686">MILLTVRNRLFGGIKVVIIQESILKEHQRKKNTSLSPLLRSYTQKVENVDPLTFFTIGNKYFPGKRFFWTEPSNETILVGLGFSHTIEVNQSLNRFQNIEEEWKRLLITNQKNQKEFKIGTGPMLFGGFSFDPYKKKTKLWSNFLDAKFVMPTLMLTVHKDECYLTTNFLYNKEEEIQTREHELNPIKDELLTEYNLPSETLLGQDFKMTEVMPEEWKQSVKEVTNKIKQGQVEKVVLAREVRLFFDNSIEITNVIANLREQQPLSYTFAFENGKDCFVGASPERLVKKENQEVLSTCLAGSIKRGTTLKEDDDYGNLLLNDKKNIIEHEVVVHMIKDAMSKACNHLEVPSKPSLYKMRDIQHLYTPVKGIVKEDVSLLSIVESLHPTPALGGFPKEEAIKMIRETEVLDRGWYAGPIGWIDSRDNGEFAVAIRSALLQENEASLFAGCGIVGDSEPESEYKETEIKFKPMLSALGGI</sequence>
<dbReference type="HAMAP" id="MF_01935">
    <property type="entry name" value="MenF"/>
    <property type="match status" value="1"/>
</dbReference>
<comment type="pathway">
    <text evidence="4">Quinol/quinone metabolism; 1,4-dihydroxy-2-naphthoate biosynthesis; 1,4-dihydroxy-2-naphthoate from chorismate: step 1/7.</text>
</comment>
<organism evidence="6 7">
    <name type="scientific">Litchfieldia luteola</name>
    <dbReference type="NCBI Taxonomy" id="682179"/>
    <lineage>
        <taxon>Bacteria</taxon>
        <taxon>Bacillati</taxon>
        <taxon>Bacillota</taxon>
        <taxon>Bacilli</taxon>
        <taxon>Bacillales</taxon>
        <taxon>Bacillaceae</taxon>
        <taxon>Litchfieldia</taxon>
    </lineage>
</organism>
<dbReference type="PANTHER" id="PTHR42839:SF1">
    <property type="entry name" value="ISOCHORISMATE SYNTHASE MENF"/>
    <property type="match status" value="1"/>
</dbReference>
<dbReference type="PANTHER" id="PTHR42839">
    <property type="entry name" value="ISOCHORISMATE SYNTHASE ENTC"/>
    <property type="match status" value="1"/>
</dbReference>
<feature type="domain" description="Chorismate-utilising enzyme C-terminal" evidence="5">
    <location>
        <begin position="215"/>
        <end position="467"/>
    </location>
</feature>
<dbReference type="Pfam" id="PF00425">
    <property type="entry name" value="Chorismate_bind"/>
    <property type="match status" value="1"/>
</dbReference>
<keyword evidence="4" id="KW-0460">Magnesium</keyword>
<comment type="function">
    <text evidence="4">Catalyzes the conversion of chorismate to isochorismate.</text>
</comment>
<reference evidence="6 7" key="1">
    <citation type="submission" date="2020-10" db="EMBL/GenBank/DDBJ databases">
        <title>Bacillus sp. HD4P25, an endophyte from a halophyte.</title>
        <authorList>
            <person name="Sun J.-Q."/>
        </authorList>
    </citation>
    <scope>NUCLEOTIDE SEQUENCE [LARGE SCALE GENOMIC DNA]</scope>
    <source>
        <strain evidence="6 7">YIM 93174</strain>
    </source>
</reference>
<keyword evidence="3 4" id="KW-0413">Isomerase</keyword>
<dbReference type="NCBIfam" id="TIGR00543">
    <property type="entry name" value="isochor_syn"/>
    <property type="match status" value="1"/>
</dbReference>
<feature type="active site" description="Proton acceptor" evidence="4">
    <location>
        <position position="235"/>
    </location>
</feature>
<dbReference type="EMBL" id="JADCLJ010000019">
    <property type="protein sequence ID" value="MBE4908409.1"/>
    <property type="molecule type" value="Genomic_DNA"/>
</dbReference>
<evidence type="ECO:0000256" key="3">
    <source>
        <dbReference type="ARBA" id="ARBA00023235"/>
    </source>
</evidence>
<keyword evidence="7" id="KW-1185">Reference proteome</keyword>
<accession>A0ABR9QIX0</accession>
<comment type="pathway">
    <text evidence="4">Quinol/quinone metabolism; menaquinone biosynthesis.</text>
</comment>